<dbReference type="Gene3D" id="3.30.420.10">
    <property type="entry name" value="Ribonuclease H-like superfamily/Ribonuclease H"/>
    <property type="match status" value="1"/>
</dbReference>
<dbReference type="GO" id="GO:0003676">
    <property type="term" value="F:nucleic acid binding"/>
    <property type="evidence" value="ECO:0007669"/>
    <property type="project" value="InterPro"/>
</dbReference>
<comment type="caution">
    <text evidence="3">The sequence shown here is derived from an EMBL/GenBank/DDBJ whole genome shotgun (WGS) entry which is preliminary data.</text>
</comment>
<dbReference type="InterPro" id="IPR012337">
    <property type="entry name" value="RNaseH-like_sf"/>
</dbReference>
<proteinExistence type="predicted"/>
<dbReference type="InterPro" id="IPR038717">
    <property type="entry name" value="Tc1-like_DDE_dom"/>
</dbReference>
<dbReference type="Pfam" id="PF13592">
    <property type="entry name" value="HTH_33"/>
    <property type="match status" value="1"/>
</dbReference>
<dbReference type="InterPro" id="IPR047655">
    <property type="entry name" value="Transpos_IS630-like"/>
</dbReference>
<feature type="domain" description="Tc1-like transposase DDE" evidence="1">
    <location>
        <begin position="135"/>
        <end position="278"/>
    </location>
</feature>
<dbReference type="NCBIfam" id="NF033545">
    <property type="entry name" value="transpos_IS630"/>
    <property type="match status" value="1"/>
</dbReference>
<evidence type="ECO:0000259" key="1">
    <source>
        <dbReference type="Pfam" id="PF13358"/>
    </source>
</evidence>
<dbReference type="AlphaFoldDB" id="A0A401FTX8"/>
<gene>
    <name evidence="3" type="ORF">DENIS_1373</name>
</gene>
<keyword evidence="4" id="KW-1185">Reference proteome</keyword>
<dbReference type="SUPFAM" id="SSF53098">
    <property type="entry name" value="Ribonuclease H-like"/>
    <property type="match status" value="1"/>
</dbReference>
<organism evidence="3 4">
    <name type="scientific">Desulfonema ishimotonii</name>
    <dbReference type="NCBI Taxonomy" id="45657"/>
    <lineage>
        <taxon>Bacteria</taxon>
        <taxon>Pseudomonadati</taxon>
        <taxon>Thermodesulfobacteriota</taxon>
        <taxon>Desulfobacteria</taxon>
        <taxon>Desulfobacterales</taxon>
        <taxon>Desulfococcaceae</taxon>
        <taxon>Desulfonema</taxon>
    </lineage>
</organism>
<dbReference type="EMBL" id="BEXT01000001">
    <property type="protein sequence ID" value="GBC60421.1"/>
    <property type="molecule type" value="Genomic_DNA"/>
</dbReference>
<evidence type="ECO:0000259" key="2">
    <source>
        <dbReference type="Pfam" id="PF13592"/>
    </source>
</evidence>
<protein>
    <submittedName>
        <fullName evidence="3">IS630 family transposase</fullName>
    </submittedName>
</protein>
<dbReference type="SUPFAM" id="SSF46689">
    <property type="entry name" value="Homeodomain-like"/>
    <property type="match status" value="1"/>
</dbReference>
<dbReference type="InterPro" id="IPR036397">
    <property type="entry name" value="RNaseH_sf"/>
</dbReference>
<accession>A0A401FTX8</accession>
<dbReference type="InterPro" id="IPR009057">
    <property type="entry name" value="Homeodomain-like_sf"/>
</dbReference>
<reference evidence="4" key="2">
    <citation type="submission" date="2019-01" db="EMBL/GenBank/DDBJ databases">
        <title>Genome sequence of Desulfonema ishimotonii strain Tokyo 01.</title>
        <authorList>
            <person name="Fukui M."/>
        </authorList>
    </citation>
    <scope>NUCLEOTIDE SEQUENCE [LARGE SCALE GENOMIC DNA]</scope>
    <source>
        <strain evidence="4">Tokyo 01</strain>
    </source>
</reference>
<evidence type="ECO:0000313" key="4">
    <source>
        <dbReference type="Proteomes" id="UP000288096"/>
    </source>
</evidence>
<dbReference type="Pfam" id="PF13358">
    <property type="entry name" value="DDE_3"/>
    <property type="match status" value="1"/>
</dbReference>
<reference evidence="4" key="1">
    <citation type="submission" date="2017-11" db="EMBL/GenBank/DDBJ databases">
        <authorList>
            <person name="Watanabe M."/>
            <person name="Kojima H."/>
        </authorList>
    </citation>
    <scope>NUCLEOTIDE SEQUENCE [LARGE SCALE GENOMIC DNA]</scope>
    <source>
        <strain evidence="4">Tokyo 01</strain>
    </source>
</reference>
<evidence type="ECO:0000313" key="3">
    <source>
        <dbReference type="EMBL" id="GBC60421.1"/>
    </source>
</evidence>
<name>A0A401FTX8_9BACT</name>
<dbReference type="InterPro" id="IPR025959">
    <property type="entry name" value="Winged_HTH_dom"/>
</dbReference>
<sequence length="309" mass="36522">MLAATDSCIEQVSSVIGCCIRTITNWVGLYNTQGIESLNSFNYKSKKSYLTFNQINQVIIYVNFDFPENTKEIREYIKDMFNVTYSEEAVRQLLVRRGLRLLQPKTVPGSPPPISEQKQFVRQYHELRNETGTKILFGDAMHLHHQYLPNRCWGDPGCPPVFETNSGRKRLNILGAYDIENHSLIHLTGEENCNADRVIEFFEKISQCYREYSEIYITVDNARYFHARKVSEWLENNPKIRLWFLPAYAPNLNLIERFWRFAKKNLVRGKYYKEYKTFRAKVFQFLNNTTDHIDELKSLMVEKFEMIYA</sequence>
<feature type="domain" description="Winged helix-turn helix" evidence="2">
    <location>
        <begin position="70"/>
        <end position="108"/>
    </location>
</feature>
<dbReference type="Proteomes" id="UP000288096">
    <property type="component" value="Unassembled WGS sequence"/>
</dbReference>